<evidence type="ECO:0000256" key="3">
    <source>
        <dbReference type="ARBA" id="ARBA00022782"/>
    </source>
</evidence>
<dbReference type="OrthoDB" id="9634409at2759"/>
<feature type="region of interest" description="Disordered" evidence="9">
    <location>
        <begin position="1281"/>
        <end position="1314"/>
    </location>
</feature>
<evidence type="ECO:0000256" key="5">
    <source>
        <dbReference type="ARBA" id="ARBA00022989"/>
    </source>
</evidence>
<evidence type="ECO:0000256" key="8">
    <source>
        <dbReference type="ARBA" id="ARBA00037695"/>
    </source>
</evidence>
<dbReference type="GO" id="GO:0030154">
    <property type="term" value="P:cell differentiation"/>
    <property type="evidence" value="ECO:0007669"/>
    <property type="project" value="UniProtKB-KW"/>
</dbReference>
<name>A0A8B7TM80_CASCN</name>
<feature type="region of interest" description="Disordered" evidence="9">
    <location>
        <begin position="256"/>
        <end position="280"/>
    </location>
</feature>
<feature type="region of interest" description="Disordered" evidence="9">
    <location>
        <begin position="1340"/>
        <end position="1409"/>
    </location>
</feature>
<evidence type="ECO:0000313" key="12">
    <source>
        <dbReference type="RefSeq" id="XP_020008668.1"/>
    </source>
</evidence>
<feature type="compositionally biased region" description="Low complexity" evidence="9">
    <location>
        <begin position="949"/>
        <end position="960"/>
    </location>
</feature>
<feature type="compositionally biased region" description="Basic and acidic residues" evidence="9">
    <location>
        <begin position="1387"/>
        <end position="1396"/>
    </location>
</feature>
<evidence type="ECO:0000256" key="1">
    <source>
        <dbReference type="ARBA" id="ARBA00004167"/>
    </source>
</evidence>
<comment type="subcellular location">
    <subcellularLocation>
        <location evidence="1">Membrane</location>
        <topology evidence="1">Single-pass membrane protein</topology>
    </subcellularLocation>
</comment>
<dbReference type="InterPro" id="IPR039509">
    <property type="entry name" value="SPATA31"/>
</dbReference>
<dbReference type="RefSeq" id="XP_020008668.1">
    <property type="nucleotide sequence ID" value="XM_020153079.1"/>
</dbReference>
<comment type="similarity">
    <text evidence="7">Belongs to the SPATA31 family.</text>
</comment>
<dbReference type="GO" id="GO:0007283">
    <property type="term" value="P:spermatogenesis"/>
    <property type="evidence" value="ECO:0007669"/>
    <property type="project" value="UniProtKB-KW"/>
</dbReference>
<dbReference type="Pfam" id="PF14650">
    <property type="entry name" value="FAM75"/>
    <property type="match status" value="1"/>
</dbReference>
<feature type="domain" description="SPATA31" evidence="11">
    <location>
        <begin position="448"/>
        <end position="810"/>
    </location>
</feature>
<dbReference type="PANTHER" id="PTHR21859">
    <property type="entry name" value="ACROSOME-SPECIFIC PROTEIN"/>
    <property type="match status" value="1"/>
</dbReference>
<evidence type="ECO:0000256" key="9">
    <source>
        <dbReference type="SAM" id="MobiDB-lite"/>
    </source>
</evidence>
<feature type="region of interest" description="Disordered" evidence="9">
    <location>
        <begin position="997"/>
        <end position="1016"/>
    </location>
</feature>
<keyword evidence="2 10" id="KW-0812">Transmembrane</keyword>
<keyword evidence="3" id="KW-0221">Differentiation</keyword>
<feature type="transmembrane region" description="Helical" evidence="10">
    <location>
        <begin position="116"/>
        <end position="134"/>
    </location>
</feature>
<dbReference type="KEGG" id="ccan:109676842"/>
<evidence type="ECO:0000256" key="2">
    <source>
        <dbReference type="ARBA" id="ARBA00022692"/>
    </source>
</evidence>
<accession>A0A8B7TM80</accession>
<feature type="compositionally biased region" description="Polar residues" evidence="9">
    <location>
        <begin position="1400"/>
        <end position="1409"/>
    </location>
</feature>
<dbReference type="GO" id="GO:0016020">
    <property type="term" value="C:membrane"/>
    <property type="evidence" value="ECO:0007669"/>
    <property type="project" value="UniProtKB-SubCell"/>
</dbReference>
<reference evidence="12" key="1">
    <citation type="submission" date="2025-08" db="UniProtKB">
        <authorList>
            <consortium name="RefSeq"/>
        </authorList>
    </citation>
    <scope>IDENTIFICATION</scope>
    <source>
        <tissue evidence="12">Leukocyte</tissue>
    </source>
</reference>
<comment type="function">
    <text evidence="8">May play a role in spermatogenesis.</text>
</comment>
<feature type="region of interest" description="Disordered" evidence="9">
    <location>
        <begin position="941"/>
        <end position="964"/>
    </location>
</feature>
<dbReference type="PANTHER" id="PTHR21859:SF55">
    <property type="entry name" value="SPERMATOGENESIS-ASSOCIATED PROTEIN 31A1-RELATED"/>
    <property type="match status" value="1"/>
</dbReference>
<evidence type="ECO:0000259" key="11">
    <source>
        <dbReference type="Pfam" id="PF14650"/>
    </source>
</evidence>
<sequence length="1409" mass="154474">MTIATGDSPFVFVFFCFVSFCFVLFGGDNVCISFGKDRGERTPRPASLLAAGRRLRLWTQPCERARESCKRLRLVPSSSQAVTAPGVPSPNWTSLGSEGISATWLIPSSTTWAMDMILAFVCGLGLFLLLIPYLQSKPPSPPVGKKKKLRKVVPPVSCSHLGKLHGNSSFQLPLRGSALGEILIHESARIHQPPGQPMEDGFVTTLSPLASPAPLTECLLPLASTLSTVALTPPVSFGSHSFQSATRSPETLIPLGRLSPQPPAHPPHPSHSNGHITCPLSMSDPSLALPPGASKEIPLTTIPETSSPSNSSWLPSPIPDISGPGHSSCPISAPSWWQVAARTWCFSNSSHGESQGVHLSHHPPEDSFRQIEVGGPFFINPDVQKLLEIMISKRAKLKVCKGRGKEGSDELLESLGNTLKTLGSKQDAMTPQPFWNTNGKPEQLLGSQQLFYPNLLENHLQQKCSQLFWGLPFLHSESLVATMSGPPLEFPSILFNGLSNYIPLQVQGNGPPRLFSPQPLLHHLVQPQHLTPVLPWSQPPSVAGSHTQTHLPSSLSIPPYHSLPVRAYGVSCSIIQDGTQFPIPTTVQHLERHFLKKRLESKRVLPSVVKKSQDVFSQYTPKNWASQDQGSTVNLPGDFINPELRDHLEQHLRQRFTQHRYRLPCKIQLSLDLMDSRGKFPGAGQTKNIKETSQTSMFANDSSQNIQKTISRGPETLQRWENSSKDLGHCLGRVTKGLYRDPENSPVRVLETISEIESERDFMRLTRSDSGNASLMGPDKKHLEDLLHVHLNPKMGQINMGRIPVGVYHSGHTMDHALAPSENSNIDMGTGNELSSKVWETCRSPSQKLFLLHPDIEQVLEAHVKRLWVRHRWGLLLKVLNSINLLTLKKAPALPPPQPASPYLTSCDSRADSMAKVSNFLGDTLEKSPEEEVTGKTEITTMQSPFPASSLKSPKETSSSDNCELSETPVIAQEGSLLSQPRTCSLVGRTWHIDTVLRSGRGSPKPSLGPVTGMHEPQVRGSVLSRDSFHGVSIQERSVEPNLSRPENIRELVEDNEEPSSDWEVTLGTSVMASSQSNSVNMRSLEFLGSSKSPSLSRISNSHNPLDSCLKEQAGSANTPHGQAAAGVLQDCATSTYLQNSAPEVLLTADILASQGPQSSSQNISGSSTHISQGLCPPLSMRSYNREQQEIKTCKFQDLWYNKLFCSLEKKESCWNPIAGEQEDKLAGMKLFQASGMNSADQVREISAVGSNSSPCPPEQGQDSTERHFMNKIRTFLKSVFPNKGKEQAKSMKNIKDPSAAPKTQGSVTSKHMDSGVGEAQTLMTTIGLILEEKMRLHHKFSGSRKNLPKQESQTPLGRHSHYHRTPSFPKPSRVMSRACDPQASPKDTDAPEMHPHSSAMDSLPQQNV</sequence>
<evidence type="ECO:0000256" key="7">
    <source>
        <dbReference type="ARBA" id="ARBA00035009"/>
    </source>
</evidence>
<organism evidence="12">
    <name type="scientific">Castor canadensis</name>
    <name type="common">American beaver</name>
    <dbReference type="NCBI Taxonomy" id="51338"/>
    <lineage>
        <taxon>Eukaryota</taxon>
        <taxon>Metazoa</taxon>
        <taxon>Chordata</taxon>
        <taxon>Craniata</taxon>
        <taxon>Vertebrata</taxon>
        <taxon>Euteleostomi</taxon>
        <taxon>Mammalia</taxon>
        <taxon>Eutheria</taxon>
        <taxon>Euarchontoglires</taxon>
        <taxon>Glires</taxon>
        <taxon>Rodentia</taxon>
        <taxon>Castorimorpha</taxon>
        <taxon>Castoridae</taxon>
        <taxon>Castor</taxon>
    </lineage>
</organism>
<keyword evidence="6 10" id="KW-0472">Membrane</keyword>
<keyword evidence="5 10" id="KW-1133">Transmembrane helix</keyword>
<feature type="transmembrane region" description="Helical" evidence="10">
    <location>
        <begin position="12"/>
        <end position="34"/>
    </location>
</feature>
<feature type="compositionally biased region" description="Pro residues" evidence="9">
    <location>
        <begin position="260"/>
        <end position="269"/>
    </location>
</feature>
<protein>
    <submittedName>
        <fullName evidence="12">Spermatogenesis-associated protein 31E1-like</fullName>
    </submittedName>
</protein>
<evidence type="ECO:0000256" key="4">
    <source>
        <dbReference type="ARBA" id="ARBA00022871"/>
    </source>
</evidence>
<evidence type="ECO:0000256" key="6">
    <source>
        <dbReference type="ARBA" id="ARBA00023136"/>
    </source>
</evidence>
<evidence type="ECO:0000256" key="10">
    <source>
        <dbReference type="SAM" id="Phobius"/>
    </source>
</evidence>
<gene>
    <name evidence="12" type="primary">LOC109676842</name>
</gene>
<keyword evidence="4" id="KW-0744">Spermatogenesis</keyword>
<feature type="compositionally biased region" description="Basic and acidic residues" evidence="9">
    <location>
        <begin position="1284"/>
        <end position="1296"/>
    </location>
</feature>
<proteinExistence type="inferred from homology"/>